<dbReference type="InterPro" id="IPR018201">
    <property type="entry name" value="Ketoacyl_synth_AS"/>
</dbReference>
<evidence type="ECO:0000313" key="7">
    <source>
        <dbReference type="EMBL" id="VFK31606.1"/>
    </source>
</evidence>
<dbReference type="PROSITE" id="PS00606">
    <property type="entry name" value="KS3_1"/>
    <property type="match status" value="1"/>
</dbReference>
<dbReference type="InterPro" id="IPR014030">
    <property type="entry name" value="Ketoacyl_synth_N"/>
</dbReference>
<evidence type="ECO:0000259" key="5">
    <source>
        <dbReference type="PROSITE" id="PS52004"/>
    </source>
</evidence>
<name>A0A450WGQ2_9GAMM</name>
<dbReference type="NCBIfam" id="NF005589">
    <property type="entry name" value="PRK07314.1"/>
    <property type="match status" value="1"/>
</dbReference>
<proteinExistence type="inferred from homology"/>
<dbReference type="EMBL" id="CAADFP010000143">
    <property type="protein sequence ID" value="VFK31606.1"/>
    <property type="molecule type" value="Genomic_DNA"/>
</dbReference>
<sequence>MSAMFEDGIWITGVGVVSALGNDFDSFSAGLRHGEDAARPISDFDASAVPGRLGCEVAAFNPKEHFPPRELRRMDRGSCLLLVAAREAMDCAGLRAGGYDPERCAVSLGSLLGGMRGATHYYEHLRATGKAYATRLIDNPLYAAGARVCAEFGFLGPNLVFSTACSSGNVAIGTGADMIRLDDADMVLVGGFDTMAKMTVAGFNVLRNASPERCRPFDRKRQGLVLGEGAAVLILERADKARQRGARPLARFLGHGMSSDAYHMTAPDVTGRGPAQAMESALRDADIDIGQIDYINAHGSGTPHNDAAETKAIRRVFGAHADNLMVSSTKSMHGHTLGAAGAVEAVAVIAGMRDGFVPPTANYREPDPKCDLDCVPNAARDQRIRVAMSNSFGFGGNNCAILLENAKDDD</sequence>
<dbReference type="InterPro" id="IPR020841">
    <property type="entry name" value="PKS_Beta-ketoAc_synthase_dom"/>
</dbReference>
<dbReference type="AlphaFoldDB" id="A0A450WGQ2"/>
<dbReference type="SUPFAM" id="SSF53901">
    <property type="entry name" value="Thiolase-like"/>
    <property type="match status" value="2"/>
</dbReference>
<dbReference type="Pfam" id="PF02801">
    <property type="entry name" value="Ketoacyl-synt_C"/>
    <property type="match status" value="1"/>
</dbReference>
<dbReference type="Gene3D" id="3.40.47.10">
    <property type="match status" value="1"/>
</dbReference>
<evidence type="ECO:0000256" key="4">
    <source>
        <dbReference type="RuleBase" id="RU003694"/>
    </source>
</evidence>
<dbReference type="PANTHER" id="PTHR11712:SF336">
    <property type="entry name" value="3-OXOACYL-[ACYL-CARRIER-PROTEIN] SYNTHASE, MITOCHONDRIAL"/>
    <property type="match status" value="1"/>
</dbReference>
<evidence type="ECO:0000313" key="6">
    <source>
        <dbReference type="EMBL" id="VFK16237.1"/>
    </source>
</evidence>
<accession>A0A450WGQ2</accession>
<dbReference type="PROSITE" id="PS52004">
    <property type="entry name" value="KS3_2"/>
    <property type="match status" value="1"/>
</dbReference>
<dbReference type="InterPro" id="IPR014031">
    <property type="entry name" value="Ketoacyl_synth_C"/>
</dbReference>
<protein>
    <submittedName>
        <fullName evidence="6">3-oxoacyl-[acyl-carrier-protein] synthase II</fullName>
    </submittedName>
</protein>
<organism evidence="6">
    <name type="scientific">Candidatus Kentrum sp. LPFa</name>
    <dbReference type="NCBI Taxonomy" id="2126335"/>
    <lineage>
        <taxon>Bacteria</taxon>
        <taxon>Pseudomonadati</taxon>
        <taxon>Pseudomonadota</taxon>
        <taxon>Gammaproteobacteria</taxon>
        <taxon>Candidatus Kentrum</taxon>
    </lineage>
</organism>
<comment type="similarity">
    <text evidence="2 4">Belongs to the thiolase-like superfamily. Beta-ketoacyl-ACP synthases family.</text>
</comment>
<dbReference type="PANTHER" id="PTHR11712">
    <property type="entry name" value="POLYKETIDE SYNTHASE-RELATED"/>
    <property type="match status" value="1"/>
</dbReference>
<evidence type="ECO:0000256" key="1">
    <source>
        <dbReference type="ARBA" id="ARBA00005194"/>
    </source>
</evidence>
<evidence type="ECO:0000256" key="3">
    <source>
        <dbReference type="ARBA" id="ARBA00022679"/>
    </source>
</evidence>
<dbReference type="InterPro" id="IPR016039">
    <property type="entry name" value="Thiolase-like"/>
</dbReference>
<gene>
    <name evidence="6" type="ORF">BECKLPF1236A_GA0070988_101418</name>
    <name evidence="7" type="ORF">BECKLPF1236C_GA0070990_101438</name>
</gene>
<feature type="domain" description="Ketosynthase family 3 (KS3)" evidence="5">
    <location>
        <begin position="6"/>
        <end position="405"/>
    </location>
</feature>
<dbReference type="GO" id="GO:0005829">
    <property type="term" value="C:cytosol"/>
    <property type="evidence" value="ECO:0007669"/>
    <property type="project" value="TreeGrafter"/>
</dbReference>
<reference evidence="6" key="1">
    <citation type="submission" date="2019-02" db="EMBL/GenBank/DDBJ databases">
        <authorList>
            <person name="Gruber-Vodicka R. H."/>
            <person name="Seah K. B. B."/>
        </authorList>
    </citation>
    <scope>NUCLEOTIDE SEQUENCE</scope>
    <source>
        <strain evidence="6">BECK_S312</strain>
        <strain evidence="7">BECK_S426</strain>
    </source>
</reference>
<evidence type="ECO:0000256" key="2">
    <source>
        <dbReference type="ARBA" id="ARBA00008467"/>
    </source>
</evidence>
<dbReference type="GO" id="GO:0004315">
    <property type="term" value="F:3-oxoacyl-[acyl-carrier-protein] synthase activity"/>
    <property type="evidence" value="ECO:0007669"/>
    <property type="project" value="InterPro"/>
</dbReference>
<dbReference type="Pfam" id="PF00109">
    <property type="entry name" value="ketoacyl-synt"/>
    <property type="match status" value="1"/>
</dbReference>
<dbReference type="EMBL" id="CAADFM010000141">
    <property type="protein sequence ID" value="VFK16237.1"/>
    <property type="molecule type" value="Genomic_DNA"/>
</dbReference>
<keyword evidence="3 4" id="KW-0808">Transferase</keyword>
<dbReference type="CDD" id="cd00834">
    <property type="entry name" value="KAS_I_II"/>
    <property type="match status" value="1"/>
</dbReference>
<dbReference type="FunFam" id="3.40.47.10:FF:000029">
    <property type="entry name" value="3-oxoacyl-[acyl-carrier-protein] synthase 1"/>
    <property type="match status" value="1"/>
</dbReference>
<dbReference type="InterPro" id="IPR000794">
    <property type="entry name" value="Beta-ketoacyl_synthase"/>
</dbReference>
<dbReference type="SMART" id="SM00825">
    <property type="entry name" value="PKS_KS"/>
    <property type="match status" value="1"/>
</dbReference>
<dbReference type="GO" id="GO:0006633">
    <property type="term" value="P:fatty acid biosynthetic process"/>
    <property type="evidence" value="ECO:0007669"/>
    <property type="project" value="UniProtKB-UniPathway"/>
</dbReference>
<dbReference type="UniPathway" id="UPA00094"/>
<comment type="pathway">
    <text evidence="1">Lipid metabolism; fatty acid biosynthesis.</text>
</comment>